<dbReference type="PANTHER" id="PTHR32341">
    <property type="entry name" value="INTERFERON-INDUCIBLE GTPASE"/>
    <property type="match status" value="1"/>
</dbReference>
<evidence type="ECO:0000256" key="1">
    <source>
        <dbReference type="ARBA" id="ARBA00005429"/>
    </source>
</evidence>
<protein>
    <recommendedName>
        <fullName evidence="5">IRG-type G domain-containing protein</fullName>
    </recommendedName>
</protein>
<evidence type="ECO:0000259" key="5">
    <source>
        <dbReference type="PROSITE" id="PS51716"/>
    </source>
</evidence>
<keyword evidence="7" id="KW-1185">Reference proteome</keyword>
<accession>A0A401SVY3</accession>
<keyword evidence="3" id="KW-0378">Hydrolase</keyword>
<comment type="caution">
    <text evidence="6">The sequence shown here is derived from an EMBL/GenBank/DDBJ whole genome shotgun (WGS) entry which is preliminary data.</text>
</comment>
<dbReference type="AlphaFoldDB" id="A0A401SVY3"/>
<dbReference type="PANTHER" id="PTHR32341:SF17">
    <property type="entry name" value="IRG-TYPE G DOMAIN-CONTAINING PROTEIN"/>
    <property type="match status" value="1"/>
</dbReference>
<name>A0A401SVY3_CHIPU</name>
<keyword evidence="4" id="KW-0342">GTP-binding</keyword>
<comment type="similarity">
    <text evidence="1">Belongs to the TRAFAC class dynamin-like GTPase superfamily. IRG family.</text>
</comment>
<dbReference type="Proteomes" id="UP000287033">
    <property type="component" value="Unassembled WGS sequence"/>
</dbReference>
<dbReference type="STRING" id="137246.A0A401SVY3"/>
<reference evidence="6 7" key="1">
    <citation type="journal article" date="2018" name="Nat. Ecol. Evol.">
        <title>Shark genomes provide insights into elasmobranch evolution and the origin of vertebrates.</title>
        <authorList>
            <person name="Hara Y"/>
            <person name="Yamaguchi K"/>
            <person name="Onimaru K"/>
            <person name="Kadota M"/>
            <person name="Koyanagi M"/>
            <person name="Keeley SD"/>
            <person name="Tatsumi K"/>
            <person name="Tanaka K"/>
            <person name="Motone F"/>
            <person name="Kageyama Y"/>
            <person name="Nozu R"/>
            <person name="Adachi N"/>
            <person name="Nishimura O"/>
            <person name="Nakagawa R"/>
            <person name="Tanegashima C"/>
            <person name="Kiyatake I"/>
            <person name="Matsumoto R"/>
            <person name="Murakumo K"/>
            <person name="Nishida K"/>
            <person name="Terakita A"/>
            <person name="Kuratani S"/>
            <person name="Sato K"/>
            <person name="Hyodo S Kuraku.S."/>
        </authorList>
    </citation>
    <scope>NUCLEOTIDE SEQUENCE [LARGE SCALE GENOMIC DNA]</scope>
</reference>
<dbReference type="InterPro" id="IPR027417">
    <property type="entry name" value="P-loop_NTPase"/>
</dbReference>
<dbReference type="InterPro" id="IPR051515">
    <property type="entry name" value="IRG"/>
</dbReference>
<dbReference type="InterPro" id="IPR030385">
    <property type="entry name" value="G_IRG_dom"/>
</dbReference>
<dbReference type="GO" id="GO:0016020">
    <property type="term" value="C:membrane"/>
    <property type="evidence" value="ECO:0007669"/>
    <property type="project" value="InterPro"/>
</dbReference>
<dbReference type="InterPro" id="IPR007743">
    <property type="entry name" value="Immunity-related_GTPase-like"/>
</dbReference>
<dbReference type="EMBL" id="BEZZ01000609">
    <property type="protein sequence ID" value="GCC34554.1"/>
    <property type="molecule type" value="Genomic_DNA"/>
</dbReference>
<dbReference type="Gene3D" id="3.40.50.300">
    <property type="entry name" value="P-loop containing nucleotide triphosphate hydrolases"/>
    <property type="match status" value="2"/>
</dbReference>
<evidence type="ECO:0000256" key="2">
    <source>
        <dbReference type="ARBA" id="ARBA00022741"/>
    </source>
</evidence>
<evidence type="ECO:0000313" key="6">
    <source>
        <dbReference type="EMBL" id="GCC34554.1"/>
    </source>
</evidence>
<dbReference type="PROSITE" id="PS51716">
    <property type="entry name" value="G_IRG"/>
    <property type="match status" value="1"/>
</dbReference>
<keyword evidence="2" id="KW-0547">Nucleotide-binding</keyword>
<sequence>MALFSNSSYFSQQELDELNGGLEMVTPLIQKKLDDLDNSELNIAVTGETGSGKSTFINVMRGLRDGDKGAAKTGTTETTMEPTSYSHPNLPNVYCRFRENDVKLAKEFKRLGKKFYFIRSKIDNDCCALRKQRSDGNEEAELKKIRKSILESIIVMVTVCQRKEEMK</sequence>
<gene>
    <name evidence="6" type="ORF">chiPu_0013029</name>
</gene>
<dbReference type="SUPFAM" id="SSF52540">
    <property type="entry name" value="P-loop containing nucleoside triphosphate hydrolases"/>
    <property type="match status" value="1"/>
</dbReference>
<dbReference type="OrthoDB" id="422720at2759"/>
<dbReference type="GO" id="GO:0005525">
    <property type="term" value="F:GTP binding"/>
    <property type="evidence" value="ECO:0007669"/>
    <property type="project" value="UniProtKB-KW"/>
</dbReference>
<dbReference type="GO" id="GO:0016787">
    <property type="term" value="F:hydrolase activity"/>
    <property type="evidence" value="ECO:0007669"/>
    <property type="project" value="UniProtKB-KW"/>
</dbReference>
<dbReference type="Pfam" id="PF05049">
    <property type="entry name" value="IIGP"/>
    <property type="match status" value="2"/>
</dbReference>
<evidence type="ECO:0000256" key="4">
    <source>
        <dbReference type="ARBA" id="ARBA00023134"/>
    </source>
</evidence>
<feature type="domain" description="IRG-type G" evidence="5">
    <location>
        <begin position="39"/>
        <end position="167"/>
    </location>
</feature>
<proteinExistence type="inferred from homology"/>
<evidence type="ECO:0000313" key="7">
    <source>
        <dbReference type="Proteomes" id="UP000287033"/>
    </source>
</evidence>
<organism evidence="6 7">
    <name type="scientific">Chiloscyllium punctatum</name>
    <name type="common">Brownbanded bambooshark</name>
    <name type="synonym">Hemiscyllium punctatum</name>
    <dbReference type="NCBI Taxonomy" id="137246"/>
    <lineage>
        <taxon>Eukaryota</taxon>
        <taxon>Metazoa</taxon>
        <taxon>Chordata</taxon>
        <taxon>Craniata</taxon>
        <taxon>Vertebrata</taxon>
        <taxon>Chondrichthyes</taxon>
        <taxon>Elasmobranchii</taxon>
        <taxon>Galeomorphii</taxon>
        <taxon>Galeoidea</taxon>
        <taxon>Orectolobiformes</taxon>
        <taxon>Hemiscylliidae</taxon>
        <taxon>Chiloscyllium</taxon>
    </lineage>
</organism>
<evidence type="ECO:0000256" key="3">
    <source>
        <dbReference type="ARBA" id="ARBA00022801"/>
    </source>
</evidence>